<organism evidence="1">
    <name type="scientific">Rhizophora mucronata</name>
    <name type="common">Asiatic mangrove</name>
    <dbReference type="NCBI Taxonomy" id="61149"/>
    <lineage>
        <taxon>Eukaryota</taxon>
        <taxon>Viridiplantae</taxon>
        <taxon>Streptophyta</taxon>
        <taxon>Embryophyta</taxon>
        <taxon>Tracheophyta</taxon>
        <taxon>Spermatophyta</taxon>
        <taxon>Magnoliopsida</taxon>
        <taxon>eudicotyledons</taxon>
        <taxon>Gunneridae</taxon>
        <taxon>Pentapetalae</taxon>
        <taxon>rosids</taxon>
        <taxon>fabids</taxon>
        <taxon>Malpighiales</taxon>
        <taxon>Rhizophoraceae</taxon>
        <taxon>Rhizophora</taxon>
    </lineage>
</organism>
<proteinExistence type="predicted"/>
<protein>
    <submittedName>
        <fullName evidence="1">Uncharacterized protein</fullName>
    </submittedName>
</protein>
<evidence type="ECO:0000313" key="1">
    <source>
        <dbReference type="EMBL" id="MBX22761.1"/>
    </source>
</evidence>
<name>A0A2P2LXR3_RHIMU</name>
<dbReference type="EMBL" id="GGEC01042277">
    <property type="protein sequence ID" value="MBX22761.1"/>
    <property type="molecule type" value="Transcribed_RNA"/>
</dbReference>
<accession>A0A2P2LXR3</accession>
<dbReference type="AlphaFoldDB" id="A0A2P2LXR3"/>
<reference evidence="1" key="1">
    <citation type="submission" date="2018-02" db="EMBL/GenBank/DDBJ databases">
        <title>Rhizophora mucronata_Transcriptome.</title>
        <authorList>
            <person name="Meera S.P."/>
            <person name="Sreeshan A."/>
            <person name="Augustine A."/>
        </authorList>
    </citation>
    <scope>NUCLEOTIDE SEQUENCE</scope>
    <source>
        <tissue evidence="1">Leaf</tissue>
    </source>
</reference>
<sequence length="33" mass="4008">MLKSPFWLLFESRFERHLIAYVCRVVVVLVSRL</sequence>